<dbReference type="Pfam" id="PF13302">
    <property type="entry name" value="Acetyltransf_3"/>
    <property type="match status" value="1"/>
</dbReference>
<feature type="domain" description="N-acetyltransferase" evidence="1">
    <location>
        <begin position="35"/>
        <end position="192"/>
    </location>
</feature>
<dbReference type="Gene3D" id="3.40.630.30">
    <property type="match status" value="1"/>
</dbReference>
<organism evidence="2 3">
    <name type="scientific">Mycolicibacterium frederiksbergense</name>
    <dbReference type="NCBI Taxonomy" id="117567"/>
    <lineage>
        <taxon>Bacteria</taxon>
        <taxon>Bacillati</taxon>
        <taxon>Actinomycetota</taxon>
        <taxon>Actinomycetes</taxon>
        <taxon>Mycobacteriales</taxon>
        <taxon>Mycobacteriaceae</taxon>
        <taxon>Mycolicibacterium</taxon>
    </lineage>
</organism>
<dbReference type="PROSITE" id="PS51186">
    <property type="entry name" value="GNAT"/>
    <property type="match status" value="1"/>
</dbReference>
<evidence type="ECO:0000313" key="2">
    <source>
        <dbReference type="EMBL" id="MDH6199160.1"/>
    </source>
</evidence>
<reference evidence="2 3" key="1">
    <citation type="submission" date="2023-04" db="EMBL/GenBank/DDBJ databases">
        <title>Forest soil microbial communities from Buena Vista Peninsula, Colon Province, Panama.</title>
        <authorList>
            <person name="Bouskill N."/>
        </authorList>
    </citation>
    <scope>NUCLEOTIDE SEQUENCE [LARGE SCALE GENOMIC DNA]</scope>
    <source>
        <strain evidence="2 3">AC80</strain>
    </source>
</reference>
<accession>A0ABT6LAZ7</accession>
<dbReference type="InterPro" id="IPR051531">
    <property type="entry name" value="N-acetyltransferase"/>
</dbReference>
<proteinExistence type="predicted"/>
<evidence type="ECO:0000313" key="3">
    <source>
        <dbReference type="Proteomes" id="UP001160130"/>
    </source>
</evidence>
<dbReference type="SUPFAM" id="SSF55729">
    <property type="entry name" value="Acyl-CoA N-acyltransferases (Nat)"/>
    <property type="match status" value="1"/>
</dbReference>
<comment type="caution">
    <text evidence="2">The sequence shown here is derived from an EMBL/GenBank/DDBJ whole genome shotgun (WGS) entry which is preliminary data.</text>
</comment>
<dbReference type="Proteomes" id="UP001160130">
    <property type="component" value="Unassembled WGS sequence"/>
</dbReference>
<dbReference type="InterPro" id="IPR000182">
    <property type="entry name" value="GNAT_dom"/>
</dbReference>
<protein>
    <submittedName>
        <fullName evidence="2">RimJ/RimL family protein N-acetyltransferase</fullName>
    </submittedName>
</protein>
<sequence length="203" mass="22739">MCDSRFERRYSVADCYVATGRLLVVEPVVLQTARLVLRCVTSTDEDALVNACNDPLLARYVPVPSPYLHEDARKYVAEVAEGWAADTEFAFGFYVASTGQLAGTCGLKRRAQGTVEVGYWTASQHRGHGFATEAVRRLCQWAFDELDFGQIELWAEVENDSSRAVATRVGFKMDRLLRHQPHQANPAGPSRDWWIGSLESRPI</sequence>
<name>A0ABT6LAZ7_9MYCO</name>
<gene>
    <name evidence="2" type="ORF">M2272_005828</name>
</gene>
<evidence type="ECO:0000259" key="1">
    <source>
        <dbReference type="PROSITE" id="PS51186"/>
    </source>
</evidence>
<dbReference type="EMBL" id="JARXVE010000016">
    <property type="protein sequence ID" value="MDH6199160.1"/>
    <property type="molecule type" value="Genomic_DNA"/>
</dbReference>
<dbReference type="InterPro" id="IPR016181">
    <property type="entry name" value="Acyl_CoA_acyltransferase"/>
</dbReference>
<keyword evidence="3" id="KW-1185">Reference proteome</keyword>
<dbReference type="RefSeq" id="WP_280835716.1">
    <property type="nucleotide sequence ID" value="NZ_JARXVE010000016.1"/>
</dbReference>
<dbReference type="PANTHER" id="PTHR43792">
    <property type="entry name" value="GNAT FAMILY, PUTATIVE (AFU_ORTHOLOGUE AFUA_3G00765)-RELATED-RELATED"/>
    <property type="match status" value="1"/>
</dbReference>